<sequence length="163" mass="17491">MRWIVRTSIVCGLVAAGYLWGRLDALSVSAVRAQESTPGPSDETAKKIQAANDALKAAAEALKNESLYNPATKTINAYAVLVGGVNALEDLESGRGVDPETFAALYAGDATDEVAPHLSKDEDGRLTYKNRLIRIYPISRLKKLHAQRLILTGEAQASKNGKP</sequence>
<proteinExistence type="predicted"/>
<organism evidence="1">
    <name type="scientific">Schlesneria paludicola</name>
    <dbReference type="NCBI Taxonomy" id="360056"/>
    <lineage>
        <taxon>Bacteria</taxon>
        <taxon>Pseudomonadati</taxon>
        <taxon>Planctomycetota</taxon>
        <taxon>Planctomycetia</taxon>
        <taxon>Planctomycetales</taxon>
        <taxon>Planctomycetaceae</taxon>
        <taxon>Schlesneria</taxon>
    </lineage>
</organism>
<protein>
    <submittedName>
        <fullName evidence="1">Uncharacterized protein</fullName>
    </submittedName>
</protein>
<dbReference type="AlphaFoldDB" id="A0A7C4LNQ4"/>
<reference evidence="1" key="1">
    <citation type="journal article" date="2020" name="mSystems">
        <title>Genome- and Community-Level Interaction Insights into Carbon Utilization and Element Cycling Functions of Hydrothermarchaeota in Hydrothermal Sediment.</title>
        <authorList>
            <person name="Zhou Z."/>
            <person name="Liu Y."/>
            <person name="Xu W."/>
            <person name="Pan J."/>
            <person name="Luo Z.H."/>
            <person name="Li M."/>
        </authorList>
    </citation>
    <scope>NUCLEOTIDE SEQUENCE [LARGE SCALE GENOMIC DNA]</scope>
    <source>
        <strain evidence="1">SpSt-508</strain>
    </source>
</reference>
<dbReference type="EMBL" id="DSVQ01000016">
    <property type="protein sequence ID" value="HGT40298.1"/>
    <property type="molecule type" value="Genomic_DNA"/>
</dbReference>
<accession>A0A7C4LNQ4</accession>
<evidence type="ECO:0000313" key="1">
    <source>
        <dbReference type="EMBL" id="HGT40298.1"/>
    </source>
</evidence>
<comment type="caution">
    <text evidence="1">The sequence shown here is derived from an EMBL/GenBank/DDBJ whole genome shotgun (WGS) entry which is preliminary data.</text>
</comment>
<name>A0A7C4LNQ4_9PLAN</name>
<gene>
    <name evidence="1" type="ORF">ENS64_13705</name>
</gene>